<keyword evidence="3" id="KW-1185">Reference proteome</keyword>
<sequence length="308" mass="32274">MQQRFLGHSGLRVSTLSLGTMTWGSGTDEDQCRDLLGSYVAAGGTVVDTAVSYGEGRSEAIIGELLGDVVPRADLVLVSKAGIERRDGKRMVDCSRRGLLAGLDASLARLGTDYLDLWLAHTWDPHVPLAETMSALDHAVQSGRVRYAGISNYAGWQLAKAALSSGSTLVAEQVEYSLLNRAAEAEVVPAAEDAGIGLMAWGPLGRGVLTGKYRGQIPADSRGAGEHASYVEPYLSGPGSRVAEALVTAAKGLDRAPLDVALSWLLDRPAMASAVVGPRTPAQLQSILSASLEPLPEQISAVLDEVSG</sequence>
<dbReference type="Proteomes" id="UP001185069">
    <property type="component" value="Unassembled WGS sequence"/>
</dbReference>
<dbReference type="PANTHER" id="PTHR43364">
    <property type="entry name" value="NADH-SPECIFIC METHYLGLYOXAL REDUCTASE-RELATED"/>
    <property type="match status" value="1"/>
</dbReference>
<dbReference type="RefSeq" id="WP_309795083.1">
    <property type="nucleotide sequence ID" value="NZ_BAAAHY010000006.1"/>
</dbReference>
<feature type="domain" description="NADP-dependent oxidoreductase" evidence="1">
    <location>
        <begin position="16"/>
        <end position="306"/>
    </location>
</feature>
<dbReference type="InterPro" id="IPR023210">
    <property type="entry name" value="NADP_OxRdtase_dom"/>
</dbReference>
<accession>A0ABU1J616</accession>
<dbReference type="InterPro" id="IPR036812">
    <property type="entry name" value="NAD(P)_OxRdtase_dom_sf"/>
</dbReference>
<evidence type="ECO:0000259" key="1">
    <source>
        <dbReference type="Pfam" id="PF00248"/>
    </source>
</evidence>
<organism evidence="2 3">
    <name type="scientific">Arthrobacter russicus</name>
    <dbReference type="NCBI Taxonomy" id="172040"/>
    <lineage>
        <taxon>Bacteria</taxon>
        <taxon>Bacillati</taxon>
        <taxon>Actinomycetota</taxon>
        <taxon>Actinomycetes</taxon>
        <taxon>Micrococcales</taxon>
        <taxon>Micrococcaceae</taxon>
        <taxon>Arthrobacter</taxon>
    </lineage>
</organism>
<dbReference type="PANTHER" id="PTHR43364:SF18">
    <property type="entry name" value="OXIDOREDUCTASE"/>
    <property type="match status" value="1"/>
</dbReference>
<gene>
    <name evidence="2" type="ORF">JOE69_000063</name>
</gene>
<evidence type="ECO:0000313" key="3">
    <source>
        <dbReference type="Proteomes" id="UP001185069"/>
    </source>
</evidence>
<proteinExistence type="predicted"/>
<dbReference type="Gene3D" id="3.20.20.100">
    <property type="entry name" value="NADP-dependent oxidoreductase domain"/>
    <property type="match status" value="1"/>
</dbReference>
<name>A0ABU1J616_9MICC</name>
<dbReference type="Pfam" id="PF00248">
    <property type="entry name" value="Aldo_ket_red"/>
    <property type="match status" value="1"/>
</dbReference>
<protein>
    <submittedName>
        <fullName evidence="2">Aryl-alcohol dehydrogenase-like predicted oxidoreductase</fullName>
    </submittedName>
</protein>
<comment type="caution">
    <text evidence="2">The sequence shown here is derived from an EMBL/GenBank/DDBJ whole genome shotgun (WGS) entry which is preliminary data.</text>
</comment>
<dbReference type="InterPro" id="IPR050523">
    <property type="entry name" value="AKR_Detox_Biosynth"/>
</dbReference>
<dbReference type="EMBL" id="JAVDQF010000001">
    <property type="protein sequence ID" value="MDR6267825.1"/>
    <property type="molecule type" value="Genomic_DNA"/>
</dbReference>
<dbReference type="SUPFAM" id="SSF51430">
    <property type="entry name" value="NAD(P)-linked oxidoreductase"/>
    <property type="match status" value="1"/>
</dbReference>
<reference evidence="2 3" key="1">
    <citation type="submission" date="2023-07" db="EMBL/GenBank/DDBJ databases">
        <title>Sequencing the genomes of 1000 actinobacteria strains.</title>
        <authorList>
            <person name="Klenk H.-P."/>
        </authorList>
    </citation>
    <scope>NUCLEOTIDE SEQUENCE [LARGE SCALE GENOMIC DNA]</scope>
    <source>
        <strain evidence="2 3">DSM 14555</strain>
    </source>
</reference>
<evidence type="ECO:0000313" key="2">
    <source>
        <dbReference type="EMBL" id="MDR6267825.1"/>
    </source>
</evidence>